<dbReference type="SUPFAM" id="SSF51971">
    <property type="entry name" value="Nucleotide-binding domain"/>
    <property type="match status" value="1"/>
</dbReference>
<dbReference type="Gene3D" id="3.30.9.10">
    <property type="entry name" value="D-Amino Acid Oxidase, subunit A, domain 2"/>
    <property type="match status" value="2"/>
</dbReference>
<dbReference type="KEGG" id="ehx:EMIHUDRAFT_196886"/>
<dbReference type="GO" id="GO:0005737">
    <property type="term" value="C:cytoplasm"/>
    <property type="evidence" value="ECO:0007669"/>
    <property type="project" value="TreeGrafter"/>
</dbReference>
<dbReference type="STRING" id="2903.R1BWI7"/>
<evidence type="ECO:0000313" key="2">
    <source>
        <dbReference type="EnsemblProtists" id="EOD14513"/>
    </source>
</evidence>
<dbReference type="InterPro" id="IPR006076">
    <property type="entry name" value="FAD-dep_OxRdtase"/>
</dbReference>
<dbReference type="HOGENOM" id="CLU_022730_0_1_1"/>
<name>A0A0D3ITC8_EMIH1</name>
<dbReference type="GeneID" id="17260655"/>
<accession>A0A0D3ITC8</accession>
<dbReference type="PaxDb" id="2903-EOD14513"/>
<feature type="domain" description="FAD dependent oxidoreductase" evidence="1">
    <location>
        <begin position="34"/>
        <end position="369"/>
    </location>
</feature>
<dbReference type="PANTHER" id="PTHR13847">
    <property type="entry name" value="SARCOSINE DEHYDROGENASE-RELATED"/>
    <property type="match status" value="1"/>
</dbReference>
<proteinExistence type="predicted"/>
<reference evidence="3" key="1">
    <citation type="journal article" date="2013" name="Nature">
        <title>Pan genome of the phytoplankton Emiliania underpins its global distribution.</title>
        <authorList>
            <person name="Read B.A."/>
            <person name="Kegel J."/>
            <person name="Klute M.J."/>
            <person name="Kuo A."/>
            <person name="Lefebvre S.C."/>
            <person name="Maumus F."/>
            <person name="Mayer C."/>
            <person name="Miller J."/>
            <person name="Monier A."/>
            <person name="Salamov A."/>
            <person name="Young J."/>
            <person name="Aguilar M."/>
            <person name="Claverie J.M."/>
            <person name="Frickenhaus S."/>
            <person name="Gonzalez K."/>
            <person name="Herman E.K."/>
            <person name="Lin Y.C."/>
            <person name="Napier J."/>
            <person name="Ogata H."/>
            <person name="Sarno A.F."/>
            <person name="Shmutz J."/>
            <person name="Schroeder D."/>
            <person name="de Vargas C."/>
            <person name="Verret F."/>
            <person name="von Dassow P."/>
            <person name="Valentin K."/>
            <person name="Van de Peer Y."/>
            <person name="Wheeler G."/>
            <person name="Dacks J.B."/>
            <person name="Delwiche C.F."/>
            <person name="Dyhrman S.T."/>
            <person name="Glockner G."/>
            <person name="John U."/>
            <person name="Richards T."/>
            <person name="Worden A.Z."/>
            <person name="Zhang X."/>
            <person name="Grigoriev I.V."/>
            <person name="Allen A.E."/>
            <person name="Bidle K."/>
            <person name="Borodovsky M."/>
            <person name="Bowler C."/>
            <person name="Brownlee C."/>
            <person name="Cock J.M."/>
            <person name="Elias M."/>
            <person name="Gladyshev V.N."/>
            <person name="Groth M."/>
            <person name="Guda C."/>
            <person name="Hadaegh A."/>
            <person name="Iglesias-Rodriguez M.D."/>
            <person name="Jenkins J."/>
            <person name="Jones B.M."/>
            <person name="Lawson T."/>
            <person name="Leese F."/>
            <person name="Lindquist E."/>
            <person name="Lobanov A."/>
            <person name="Lomsadze A."/>
            <person name="Malik S.B."/>
            <person name="Marsh M.E."/>
            <person name="Mackinder L."/>
            <person name="Mock T."/>
            <person name="Mueller-Roeber B."/>
            <person name="Pagarete A."/>
            <person name="Parker M."/>
            <person name="Probert I."/>
            <person name="Quesneville H."/>
            <person name="Raines C."/>
            <person name="Rensing S.A."/>
            <person name="Riano-Pachon D.M."/>
            <person name="Richier S."/>
            <person name="Rokitta S."/>
            <person name="Shiraiwa Y."/>
            <person name="Soanes D.M."/>
            <person name="van der Giezen M."/>
            <person name="Wahlund T.M."/>
            <person name="Williams B."/>
            <person name="Wilson W."/>
            <person name="Wolfe G."/>
            <person name="Wurch L.L."/>
        </authorList>
    </citation>
    <scope>NUCLEOTIDE SEQUENCE</scope>
</reference>
<dbReference type="eggNOG" id="ENOG502S0HA">
    <property type="taxonomic scope" value="Eukaryota"/>
</dbReference>
<dbReference type="Pfam" id="PF01266">
    <property type="entry name" value="DAO"/>
    <property type="match status" value="1"/>
</dbReference>
<protein>
    <recommendedName>
        <fullName evidence="1">FAD dependent oxidoreductase domain-containing protein</fullName>
    </recommendedName>
</protein>
<evidence type="ECO:0000313" key="3">
    <source>
        <dbReference type="Proteomes" id="UP000013827"/>
    </source>
</evidence>
<dbReference type="InterPro" id="IPR036188">
    <property type="entry name" value="FAD/NAD-bd_sf"/>
</dbReference>
<dbReference type="AlphaFoldDB" id="A0A0D3ITC8"/>
<dbReference type="RefSeq" id="XP_005766942.1">
    <property type="nucleotide sequence ID" value="XM_005766885.1"/>
</dbReference>
<sequence>MAATVGPRPNPTSSWWLANAPSVASAAVPPASCDLAIIGAGMTGCAVAHWTRVLDAAGGGSVVLLDARGVAGGATGRNGGHLWLNPNSAFEVDTTAELLQFIEDQRVECDLQKGGAAALTRREAETGVTYHDAAGDPEDAAAERWGETAAWDESACRTRLQTDAFIAAEVYSDAAQFYPAKVAQALLQSSGATLVAPVCVVSLEDEPGGAGCLLSWRSADGADTPAEGVLHARRVVVATNGWTGELLPELQSHLYPARNQVLLTAPLPAAQDWQVGAFAVDGDAGARELYCIRRSDGRYLRRFLAERLPALAADGAVRVEAEWTGVLGFTHDGKPLIGPLPERPHVLVAAGFCGHGMPQCFGAGKAIAQILAGQPPEALHPHVRGAARVGRVFDGAE</sequence>
<keyword evidence="3" id="KW-1185">Reference proteome</keyword>
<organism evidence="2 3">
    <name type="scientific">Emiliania huxleyi (strain CCMP1516)</name>
    <dbReference type="NCBI Taxonomy" id="280463"/>
    <lineage>
        <taxon>Eukaryota</taxon>
        <taxon>Haptista</taxon>
        <taxon>Haptophyta</taxon>
        <taxon>Prymnesiophyceae</taxon>
        <taxon>Isochrysidales</taxon>
        <taxon>Noelaerhabdaceae</taxon>
        <taxon>Emiliania</taxon>
    </lineage>
</organism>
<dbReference type="Proteomes" id="UP000013827">
    <property type="component" value="Unassembled WGS sequence"/>
</dbReference>
<dbReference type="PANTHER" id="PTHR13847:SF260">
    <property type="entry name" value="FAD DEPENDENT OXIDOREDUCTASE DOMAIN-CONTAINING PROTEIN"/>
    <property type="match status" value="1"/>
</dbReference>
<evidence type="ECO:0000259" key="1">
    <source>
        <dbReference type="Pfam" id="PF01266"/>
    </source>
</evidence>
<reference evidence="2" key="2">
    <citation type="submission" date="2024-10" db="UniProtKB">
        <authorList>
            <consortium name="EnsemblProtists"/>
        </authorList>
    </citation>
    <scope>IDENTIFICATION</scope>
</reference>
<dbReference type="OMA" id="NIWPLKL"/>
<dbReference type="Gene3D" id="3.50.50.60">
    <property type="entry name" value="FAD/NAD(P)-binding domain"/>
    <property type="match status" value="2"/>
</dbReference>
<dbReference type="EnsemblProtists" id="EOD14513">
    <property type="protein sequence ID" value="EOD14513"/>
    <property type="gene ID" value="EMIHUDRAFT_196886"/>
</dbReference>